<accession>A0ABQ0CWR2</accession>
<comment type="caution">
    <text evidence="13">The sequence shown here is derived from an EMBL/GenBank/DDBJ whole genome shotgun (WGS) entry which is preliminary data.</text>
</comment>
<keyword evidence="14" id="KW-1185">Reference proteome</keyword>
<sequence>MASPLPESVGPQAWHMPVAISRSAASASRHLAGFARANGSTQNPQDKSGMGIISFLTAIGVAVAIFAAQFTLFTLLRNRLARIFKPKTYLVPERERTDPPPRNLVAMIRTLILYHDRDVINKCGLDAYFFLRYLKTLLVIFIPICLVVLPILVPINYVGGQGSKIDINDNERAANNTGNNAGVPTGLDTLAWANVSPRNASRYTAHLIMAILVVIWVCTVLFFELRVYIKIRQDYLTSAEHRLRASATTILVNSVPKKWLTEEALMGLFDVFPGGVRNIWLNRDLTALLDKISLRDKIHKQLESAETDLIRTAKKAQLKQRNAEEKKSRRKLNLKAITKEEKAARDAEDDAEANRLAHVDEGTDSGQGQDVPHTVDAAIRQSQHDGRGRAHSREPSRDDAKRSEDRANPLFNPLHQVEVGLRGVAGVAGKAGRGVSNALGTSNGFMAMDSTPEPANWGTSSPPPGGESMDAPRTNSPGGSMLTSSSTKAIRKPQNHGRAVDNKVRKLDNINDMYVHEKPMFWQFWKPPPGAYTSPVPQGTNPSDSSEEKSAWQSVKKAIPFMGPKEEAIKYDDAYDTEYKMDMETDAEWTKYVKKKDRPTFHLPLFGVTWLFGLPFVTKKVDAIYWCRQELARLNLEIEEDQKHPERFPLMTSAFIQFNNQIAAHMACQSVVHHLPKQMAPRLNEISPRDVEWGNMAINWWQQLLRTFIVVTVVVAMIILWGIPVTWSAAFGQADTLIQKNPWLHALFDNKALRNIVKAISGVLPAVLLGILLVLVPIIFGFLAGFKGVKTGSQKTEFVQKYYFAFLFVQVFLLVSIASFVFKSLDVFLGYFGKLNNVGDVLNLLADNLPSAAIYFFSYMILQALSTSSGTLLQIGTLCMWYILAPMFDSTARNKWTRNTSLNQVNWGTMFPVYTNFACIGIIYCVVAPLISIFAVITFSLLWLAQRYAMLYVNRFETDTGGVLYPRAINQTFTGLYFMQLCLAGLFFIVEDSGGLSPCRTHGIIMIIMCILTIGYQVALNKAFSPLFRFLPITFEDEAVLRDEAFQRAQDARFGLVWEEDTEEDAGTTKQNNKPPRLSQNDEDVELQNLEPGRSDGTHQPCNPVKQVGTWARMGGKQVGTWAKEGGNQFRKLKHLTEDSQAAQYRRQQRKKDLESQKAIGAALYGGMHDDIEDLTPDERDALTQHAFLHKALRARRPTVWIPRDDLGISDDEIRRTHLFSEYIWISNEGTALDSKARVVYGKNPPDFSEVDIINL</sequence>
<proteinExistence type="inferred from homology"/>
<evidence type="ECO:0000259" key="9">
    <source>
        <dbReference type="Pfam" id="PF02714"/>
    </source>
</evidence>
<keyword evidence="5 8" id="KW-1133">Transmembrane helix</keyword>
<organism evidence="13 14">
    <name type="scientific">Epichloe bromicola</name>
    <dbReference type="NCBI Taxonomy" id="79588"/>
    <lineage>
        <taxon>Eukaryota</taxon>
        <taxon>Fungi</taxon>
        <taxon>Dikarya</taxon>
        <taxon>Ascomycota</taxon>
        <taxon>Pezizomycotina</taxon>
        <taxon>Sordariomycetes</taxon>
        <taxon>Hypocreomycetidae</taxon>
        <taxon>Hypocreales</taxon>
        <taxon>Clavicipitaceae</taxon>
        <taxon>Epichloe</taxon>
    </lineage>
</organism>
<dbReference type="EMBL" id="BAAFGZ010000330">
    <property type="protein sequence ID" value="GAB0137893.1"/>
    <property type="molecule type" value="Genomic_DNA"/>
</dbReference>
<feature type="transmembrane region" description="Helical" evidence="8">
    <location>
        <begin position="52"/>
        <end position="76"/>
    </location>
</feature>
<feature type="compositionally biased region" description="Polar residues" evidence="7">
    <location>
        <begin position="473"/>
        <end position="488"/>
    </location>
</feature>
<evidence type="ECO:0000259" key="11">
    <source>
        <dbReference type="Pfam" id="PF13967"/>
    </source>
</evidence>
<dbReference type="Pfam" id="PF02714">
    <property type="entry name" value="RSN1_7TM"/>
    <property type="match status" value="1"/>
</dbReference>
<evidence type="ECO:0000259" key="12">
    <source>
        <dbReference type="Pfam" id="PF14703"/>
    </source>
</evidence>
<feature type="region of interest" description="Disordered" evidence="7">
    <location>
        <begin position="316"/>
        <end position="352"/>
    </location>
</feature>
<evidence type="ECO:0000256" key="3">
    <source>
        <dbReference type="ARBA" id="ARBA00022448"/>
    </source>
</evidence>
<dbReference type="Proteomes" id="UP001562357">
    <property type="component" value="Unassembled WGS sequence"/>
</dbReference>
<keyword evidence="4 8" id="KW-0812">Transmembrane</keyword>
<evidence type="ECO:0008006" key="15">
    <source>
        <dbReference type="Google" id="ProtNLM"/>
    </source>
</evidence>
<evidence type="ECO:0000256" key="6">
    <source>
        <dbReference type="ARBA" id="ARBA00023136"/>
    </source>
</evidence>
<feature type="compositionally biased region" description="Basic and acidic residues" evidence="7">
    <location>
        <begin position="337"/>
        <end position="352"/>
    </location>
</feature>
<evidence type="ECO:0000256" key="7">
    <source>
        <dbReference type="SAM" id="MobiDB-lite"/>
    </source>
</evidence>
<dbReference type="PANTHER" id="PTHR13018:SF20">
    <property type="entry name" value="SPORULATION-SPECIFIC PROTEIN 75"/>
    <property type="match status" value="1"/>
</dbReference>
<feature type="transmembrane region" description="Helical" evidence="8">
    <location>
        <begin position="1002"/>
        <end position="1020"/>
    </location>
</feature>
<name>A0ABQ0CWR2_9HYPO</name>
<feature type="region of interest" description="Disordered" evidence="7">
    <location>
        <begin position="1060"/>
        <end position="1082"/>
    </location>
</feature>
<dbReference type="Pfam" id="PF12621">
    <property type="entry name" value="PHM7_ext"/>
    <property type="match status" value="1"/>
</dbReference>
<feature type="region of interest" description="Disordered" evidence="7">
    <location>
        <begin position="445"/>
        <end position="499"/>
    </location>
</feature>
<evidence type="ECO:0000256" key="4">
    <source>
        <dbReference type="ARBA" id="ARBA00022692"/>
    </source>
</evidence>
<evidence type="ECO:0000313" key="13">
    <source>
        <dbReference type="EMBL" id="GAB0137893.1"/>
    </source>
</evidence>
<feature type="transmembrane region" description="Helical" evidence="8">
    <location>
        <begin position="704"/>
        <end position="723"/>
    </location>
</feature>
<feature type="transmembrane region" description="Helical" evidence="8">
    <location>
        <begin position="203"/>
        <end position="223"/>
    </location>
</feature>
<evidence type="ECO:0000259" key="10">
    <source>
        <dbReference type="Pfam" id="PF12621"/>
    </source>
</evidence>
<evidence type="ECO:0000256" key="5">
    <source>
        <dbReference type="ARBA" id="ARBA00022989"/>
    </source>
</evidence>
<dbReference type="InterPro" id="IPR003864">
    <property type="entry name" value="CSC1/OSCA1-like_7TM"/>
</dbReference>
<reference evidence="14" key="1">
    <citation type="submission" date="2024-06" db="EMBL/GenBank/DDBJ databases">
        <title>Draft Genome Sequences of Epichloe bromicola Strains Isolated from Elymus ciliaris.</title>
        <authorList>
            <consortium name="Epichloe bromicola genome sequencing consortium"/>
            <person name="Miura A."/>
            <person name="Imano S."/>
            <person name="Ashida A."/>
            <person name="Sato I."/>
            <person name="Chiba S."/>
            <person name="Tanaka A."/>
            <person name="Camagna M."/>
            <person name="Takemoto D."/>
        </authorList>
    </citation>
    <scope>NUCLEOTIDE SEQUENCE [LARGE SCALE GENOMIC DNA]</scope>
    <source>
        <strain evidence="14">DP</strain>
    </source>
</reference>
<comment type="subcellular location">
    <subcellularLocation>
        <location evidence="1">Membrane</location>
        <topology evidence="1">Multi-pass membrane protein</topology>
    </subcellularLocation>
</comment>
<feature type="transmembrane region" description="Helical" evidence="8">
    <location>
        <begin position="137"/>
        <end position="157"/>
    </location>
</feature>
<protein>
    <recommendedName>
        <fullName evidence="15">DUF221-domain-containing protein</fullName>
    </recommendedName>
</protein>
<feature type="transmembrane region" description="Helical" evidence="8">
    <location>
        <begin position="802"/>
        <end position="822"/>
    </location>
</feature>
<dbReference type="InterPro" id="IPR027815">
    <property type="entry name" value="CSC1/OSCA1-like_cyt"/>
</dbReference>
<feature type="domain" description="CSC1/OSCA1-like 7TM region" evidence="9">
    <location>
        <begin position="706"/>
        <end position="987"/>
    </location>
</feature>
<feature type="transmembrane region" description="Helical" evidence="8">
    <location>
        <begin position="913"/>
        <end position="945"/>
    </location>
</feature>
<feature type="region of interest" description="Disordered" evidence="7">
    <location>
        <begin position="380"/>
        <end position="414"/>
    </location>
</feature>
<feature type="transmembrane region" description="Helical" evidence="8">
    <location>
        <begin position="973"/>
        <end position="990"/>
    </location>
</feature>
<dbReference type="Pfam" id="PF13967">
    <property type="entry name" value="RSN1_TM"/>
    <property type="match status" value="1"/>
</dbReference>
<dbReference type="InterPro" id="IPR045122">
    <property type="entry name" value="Csc1-like"/>
</dbReference>
<feature type="transmembrane region" description="Helical" evidence="8">
    <location>
        <begin position="763"/>
        <end position="786"/>
    </location>
</feature>
<keyword evidence="3" id="KW-0813">Transport</keyword>
<feature type="domain" description="CSC1/OSCA1-like N-terminal transmembrane" evidence="11">
    <location>
        <begin position="54"/>
        <end position="224"/>
    </location>
</feature>
<dbReference type="InterPro" id="IPR022257">
    <property type="entry name" value="PHM7_ext"/>
</dbReference>
<feature type="transmembrane region" description="Helical" evidence="8">
    <location>
        <begin position="869"/>
        <end position="888"/>
    </location>
</feature>
<dbReference type="Pfam" id="PF14703">
    <property type="entry name" value="PHM7_cyt"/>
    <property type="match status" value="2"/>
</dbReference>
<dbReference type="InterPro" id="IPR032880">
    <property type="entry name" value="CSC1/OSCA1-like_N"/>
</dbReference>
<keyword evidence="6 8" id="KW-0472">Membrane</keyword>
<feature type="domain" description="CSC1/OSCA1-like cytosolic" evidence="12">
    <location>
        <begin position="576"/>
        <end position="695"/>
    </location>
</feature>
<gene>
    <name evidence="13" type="primary">g6146</name>
    <name evidence="13" type="ORF">EsDP_00006146</name>
</gene>
<feature type="compositionally biased region" description="Basic and acidic residues" evidence="7">
    <location>
        <begin position="382"/>
        <end position="407"/>
    </location>
</feature>
<dbReference type="PANTHER" id="PTHR13018">
    <property type="entry name" value="PROBABLE MEMBRANE PROTEIN DUF221-RELATED"/>
    <property type="match status" value="1"/>
</dbReference>
<feature type="domain" description="10TM putative phosphate transporter extracellular tail" evidence="10">
    <location>
        <begin position="1176"/>
        <end position="1247"/>
    </location>
</feature>
<evidence type="ECO:0000256" key="1">
    <source>
        <dbReference type="ARBA" id="ARBA00004141"/>
    </source>
</evidence>
<comment type="similarity">
    <text evidence="2">Belongs to the CSC1 (TC 1.A.17) family.</text>
</comment>
<feature type="domain" description="CSC1/OSCA1-like cytosolic" evidence="12">
    <location>
        <begin position="248"/>
        <end position="325"/>
    </location>
</feature>
<evidence type="ECO:0000256" key="2">
    <source>
        <dbReference type="ARBA" id="ARBA00007779"/>
    </source>
</evidence>
<evidence type="ECO:0000256" key="8">
    <source>
        <dbReference type="SAM" id="Phobius"/>
    </source>
</evidence>
<evidence type="ECO:0000313" key="14">
    <source>
        <dbReference type="Proteomes" id="UP001562357"/>
    </source>
</evidence>